<sequence length="376" mass="42690">MPIVSPSPDSARVWLATLLRGEVPIAPALAESILLDTARTEGVLALCHNRLRQSPAWAQYPVTLRVALTRYAYQDIAVEMAREMDLRDVLDALARQSLPVLLLKGEALACMLYPEPHLRNRCDTDLLFPSREEAEYAWCVLQTLGYQRVGAMSGDLISYELCCHKTGHGGLAHALDLHWRWSNAALFAERFTFAELAASAVPIPALGPQAHGLSLVHALLLACVHRFVSLGGGMADRLIWLYDIHLLAQCLTDEPWQQFMALAEERTLCGPCLDGLDSARTWFGTNLSDAVLSRLRAGTDREGFDPRQFRPRWRYEWQTFRALPSTALRLRWLGQRLFPPPDLLQDQYGFEDWWKLPWYYGAWGVQSFGKLFRRDR</sequence>
<evidence type="ECO:0000313" key="1">
    <source>
        <dbReference type="EMBL" id="NMQ20644.1"/>
    </source>
</evidence>
<comment type="caution">
    <text evidence="1">The sequence shown here is derived from an EMBL/GenBank/DDBJ whole genome shotgun (WGS) entry which is preliminary data.</text>
</comment>
<proteinExistence type="predicted"/>
<reference evidence="1 2" key="1">
    <citation type="submission" date="2019-03" db="EMBL/GenBank/DDBJ databases">
        <title>Metabolic reconstructions from genomes of highly enriched 'Candidatus Accumulibacter' and 'Candidatus Competibacter' bioreactor populations.</title>
        <authorList>
            <person name="Annavajhala M.K."/>
            <person name="Welles L."/>
            <person name="Abbas B."/>
            <person name="Sorokin D."/>
            <person name="Park H."/>
            <person name="Van Loosdrecht M."/>
            <person name="Chandran K."/>
        </authorList>
    </citation>
    <scope>NUCLEOTIDE SEQUENCE [LARGE SCALE GENOMIC DNA]</scope>
    <source>
        <strain evidence="1 2">SBR_G</strain>
    </source>
</reference>
<dbReference type="Pfam" id="PF14907">
    <property type="entry name" value="NTP_transf_5"/>
    <property type="match status" value="1"/>
</dbReference>
<keyword evidence="2" id="KW-1185">Reference proteome</keyword>
<dbReference type="EMBL" id="SPMZ01000056">
    <property type="protein sequence ID" value="NMQ20644.1"/>
    <property type="molecule type" value="Genomic_DNA"/>
</dbReference>
<dbReference type="InterPro" id="IPR039498">
    <property type="entry name" value="NTP_transf_5"/>
</dbReference>
<protein>
    <recommendedName>
        <fullName evidence="3">Nucleotidyltransferase family protein</fullName>
    </recommendedName>
</protein>
<dbReference type="Proteomes" id="UP000760480">
    <property type="component" value="Unassembled WGS sequence"/>
</dbReference>
<evidence type="ECO:0008006" key="3">
    <source>
        <dbReference type="Google" id="ProtNLM"/>
    </source>
</evidence>
<dbReference type="RefSeq" id="WP_169249913.1">
    <property type="nucleotide sequence ID" value="NZ_SPMZ01000056.1"/>
</dbReference>
<gene>
    <name evidence="1" type="ORF">E4P82_16440</name>
</gene>
<accession>A0ABX1TQ43</accession>
<evidence type="ECO:0000313" key="2">
    <source>
        <dbReference type="Proteomes" id="UP000760480"/>
    </source>
</evidence>
<name>A0ABX1TQ43_9GAMM</name>
<organism evidence="1 2">
    <name type="scientific">Candidatus Competibacter phosphatis</name>
    <dbReference type="NCBI Taxonomy" id="221280"/>
    <lineage>
        <taxon>Bacteria</taxon>
        <taxon>Pseudomonadati</taxon>
        <taxon>Pseudomonadota</taxon>
        <taxon>Gammaproteobacteria</taxon>
        <taxon>Candidatus Competibacteraceae</taxon>
        <taxon>Candidatus Competibacter</taxon>
    </lineage>
</organism>